<keyword evidence="3" id="KW-1185">Reference proteome</keyword>
<dbReference type="GO" id="GO:0003677">
    <property type="term" value="F:DNA binding"/>
    <property type="evidence" value="ECO:0007669"/>
    <property type="project" value="InterPro"/>
</dbReference>
<organism evidence="2 3">
    <name type="scientific">Prymnesium parvum</name>
    <name type="common">Toxic golden alga</name>
    <dbReference type="NCBI Taxonomy" id="97485"/>
    <lineage>
        <taxon>Eukaryota</taxon>
        <taxon>Haptista</taxon>
        <taxon>Haptophyta</taxon>
        <taxon>Prymnesiophyceae</taxon>
        <taxon>Prymnesiales</taxon>
        <taxon>Prymnesiaceae</taxon>
        <taxon>Prymnesium</taxon>
    </lineage>
</organism>
<protein>
    <recommendedName>
        <fullName evidence="4">Tyr recombinase domain-containing protein</fullName>
    </recommendedName>
</protein>
<dbReference type="Gene3D" id="1.10.443.10">
    <property type="entry name" value="Intergrase catalytic core"/>
    <property type="match status" value="1"/>
</dbReference>
<keyword evidence="1" id="KW-0233">DNA recombination</keyword>
<sequence>MHRTPRLQRLLARLRENDPRGAVRKKRRALRMRHLVRLWERVPAVRLPTPAAVNAHALLVVAWHVLARGGELAPAVSATQWDARLHPTRADVEFHVSPHGRRSATVWLRPLKKHGRMRDAKIPQYVAEFDGGGADAYAALQRLFQFDPVPEGAKANTPLFRRWNAHGVATHATVAWMRALVRLRVRQLGYSDPYEWGAHSCRIGGATDLTSTGRVSPLLLQAKGRWASDIGRIYSRMTRRAQLAASELMYAAKGRDLEELLPDFTQAA</sequence>
<evidence type="ECO:0000256" key="1">
    <source>
        <dbReference type="ARBA" id="ARBA00023172"/>
    </source>
</evidence>
<gene>
    <name evidence="2" type="ORF">AB1Y20_009839</name>
</gene>
<dbReference type="SUPFAM" id="SSF56349">
    <property type="entry name" value="DNA breaking-rejoining enzymes"/>
    <property type="match status" value="1"/>
</dbReference>
<dbReference type="InterPro" id="IPR011010">
    <property type="entry name" value="DNA_brk_join_enz"/>
</dbReference>
<comment type="caution">
    <text evidence="2">The sequence shown here is derived from an EMBL/GenBank/DDBJ whole genome shotgun (WGS) entry which is preliminary data.</text>
</comment>
<dbReference type="AlphaFoldDB" id="A0AB34K6H8"/>
<dbReference type="GO" id="GO:0006310">
    <property type="term" value="P:DNA recombination"/>
    <property type="evidence" value="ECO:0007669"/>
    <property type="project" value="UniProtKB-KW"/>
</dbReference>
<dbReference type="Proteomes" id="UP001515480">
    <property type="component" value="Unassembled WGS sequence"/>
</dbReference>
<dbReference type="GO" id="GO:0015074">
    <property type="term" value="P:DNA integration"/>
    <property type="evidence" value="ECO:0007669"/>
    <property type="project" value="InterPro"/>
</dbReference>
<reference evidence="2 3" key="1">
    <citation type="journal article" date="2024" name="Science">
        <title>Giant polyketide synthase enzymes in the biosynthesis of giant marine polyether toxins.</title>
        <authorList>
            <person name="Fallon T.R."/>
            <person name="Shende V.V."/>
            <person name="Wierzbicki I.H."/>
            <person name="Pendleton A.L."/>
            <person name="Watervoot N.F."/>
            <person name="Auber R.P."/>
            <person name="Gonzalez D.J."/>
            <person name="Wisecaver J.H."/>
            <person name="Moore B.S."/>
        </authorList>
    </citation>
    <scope>NUCLEOTIDE SEQUENCE [LARGE SCALE GENOMIC DNA]</scope>
    <source>
        <strain evidence="2 3">12B1</strain>
    </source>
</reference>
<accession>A0AB34K6H8</accession>
<evidence type="ECO:0008006" key="4">
    <source>
        <dbReference type="Google" id="ProtNLM"/>
    </source>
</evidence>
<dbReference type="PANTHER" id="PTHR34605">
    <property type="entry name" value="PHAGE_INTEGRASE DOMAIN-CONTAINING PROTEIN"/>
    <property type="match status" value="1"/>
</dbReference>
<evidence type="ECO:0000313" key="2">
    <source>
        <dbReference type="EMBL" id="KAL1528496.1"/>
    </source>
</evidence>
<dbReference type="EMBL" id="JBGBPQ010000002">
    <property type="protein sequence ID" value="KAL1528496.1"/>
    <property type="molecule type" value="Genomic_DNA"/>
</dbReference>
<proteinExistence type="predicted"/>
<dbReference type="InterPro" id="IPR052925">
    <property type="entry name" value="Phage_Integrase-like_Recomb"/>
</dbReference>
<dbReference type="InterPro" id="IPR013762">
    <property type="entry name" value="Integrase-like_cat_sf"/>
</dbReference>
<dbReference type="PANTHER" id="PTHR34605:SF4">
    <property type="entry name" value="DNA ADENINE METHYLTRANSFERASE"/>
    <property type="match status" value="1"/>
</dbReference>
<name>A0AB34K6H8_PRYPA</name>
<evidence type="ECO:0000313" key="3">
    <source>
        <dbReference type="Proteomes" id="UP001515480"/>
    </source>
</evidence>